<dbReference type="InterPro" id="IPR007183">
    <property type="entry name" value="UPF0280"/>
</dbReference>
<dbReference type="EMBL" id="CP039865">
    <property type="protein sequence ID" value="QCK86514.1"/>
    <property type="molecule type" value="Genomic_DNA"/>
</dbReference>
<dbReference type="SUPFAM" id="SSF143631">
    <property type="entry name" value="ApbE-like"/>
    <property type="match status" value="1"/>
</dbReference>
<reference evidence="1 2" key="1">
    <citation type="submission" date="2019-04" db="EMBL/GenBank/DDBJ databases">
        <title>Phreatobacter aquaticus sp. nov.</title>
        <authorList>
            <person name="Choi A."/>
            <person name="Baek K."/>
        </authorList>
    </citation>
    <scope>NUCLEOTIDE SEQUENCE [LARGE SCALE GENOMIC DNA]</scope>
    <source>
        <strain evidence="1 2">NMCR1094</strain>
    </source>
</reference>
<dbReference type="NCBIfam" id="NF003322">
    <property type="entry name" value="PRK04334.1-2"/>
    <property type="match status" value="1"/>
</dbReference>
<evidence type="ECO:0000313" key="1">
    <source>
        <dbReference type="EMBL" id="QCK86514.1"/>
    </source>
</evidence>
<protein>
    <submittedName>
        <fullName evidence="1">UPF0280 family protein</fullName>
    </submittedName>
</protein>
<accession>A0A4D7QMJ4</accession>
<dbReference type="Proteomes" id="UP000298588">
    <property type="component" value="Chromosome"/>
</dbReference>
<dbReference type="PIRSF" id="PIRSF006421">
    <property type="entry name" value="UCP006421"/>
    <property type="match status" value="1"/>
</dbReference>
<name>A0A4D7QMJ4_9HYPH</name>
<dbReference type="OrthoDB" id="9814719at2"/>
<dbReference type="InterPro" id="IPR003374">
    <property type="entry name" value="ApbE-like_sf"/>
</dbReference>
<dbReference type="Gene3D" id="3.10.520.10">
    <property type="entry name" value="ApbE-like domains"/>
    <property type="match status" value="1"/>
</dbReference>
<keyword evidence="2" id="KW-1185">Reference proteome</keyword>
<sequence length="288" mass="30288">MWEAPTTQWLAGDRLHLQHGPIDLVIKAWGATAAVKEAYHAAIARFRTVLPELAGELTELRKPMSERPTVETPVGLRMINACRPHQGVFLTPMAAVAGSVADEILEVLTEAAPLDRAFVNNGGDIAVFLTEGETLEVAMAADFSRGSVPALNGQVSLRHGDGIGGIATSGAQGRSFSLGIADSVTVLARDAASADACASLIANAVDVDHPAVTRRPARALDPDSDLGDLAVTVAVGDLSADDIRQALAAGRERAEQLRLRRLIIDAALSLKGQTVTVGHHRSLGERPQ</sequence>
<gene>
    <name evidence="1" type="ORF">E8L99_12485</name>
</gene>
<dbReference type="AlphaFoldDB" id="A0A4D7QMJ4"/>
<organism evidence="1 2">
    <name type="scientific">Phreatobacter aquaticus</name>
    <dbReference type="NCBI Taxonomy" id="2570229"/>
    <lineage>
        <taxon>Bacteria</taxon>
        <taxon>Pseudomonadati</taxon>
        <taxon>Pseudomonadota</taxon>
        <taxon>Alphaproteobacteria</taxon>
        <taxon>Hyphomicrobiales</taxon>
        <taxon>Phreatobacteraceae</taxon>
        <taxon>Phreatobacter</taxon>
    </lineage>
</organism>
<evidence type="ECO:0000313" key="2">
    <source>
        <dbReference type="Proteomes" id="UP000298588"/>
    </source>
</evidence>
<dbReference type="RefSeq" id="WP_137099845.1">
    <property type="nucleotide sequence ID" value="NZ_CP039865.1"/>
</dbReference>
<proteinExistence type="predicted"/>
<dbReference type="KEGG" id="paqt:E8L99_12485"/>